<sequence length="324" mass="35595">MKEITYAQAINDAMCEEMIRDETVFFMGEDIAEYCGAFGVSRGMLEKFGKDRIMNTPISEQAFVGAGIGAAMVGMRPIVELMFSDFMCVCFDELVNEAPKMRFMFGGKVKVPMVMRTPSGGGTGAAAQHSQSLEACLAHFPGLKVVIPSTPYDAKGLLKTAIRDDNPVMFLEQKTLYRTKGMVPEEEYTIPLGVADVKRSGTDCSIITYGRMVQMSLEAAQRLMEEGINVEVVDIRSLVPLDHKTIIESVRKTRHVLIVHEAVQFGGFGGEIAGQIADSEAFYYLDAPIRRLGALSCPIPFNPNLEKAVFPTVEKIVAQVKSLL</sequence>
<protein>
    <submittedName>
        <fullName evidence="1">Alpha-ketoacid dehydrogenase subunit beta</fullName>
    </submittedName>
</protein>
<organism evidence="1 2">
    <name type="scientific">Anoxybacterium hadale</name>
    <dbReference type="NCBI Taxonomy" id="3408580"/>
    <lineage>
        <taxon>Bacteria</taxon>
        <taxon>Bacillati</taxon>
        <taxon>Bacillota</taxon>
        <taxon>Clostridia</taxon>
        <taxon>Peptostreptococcales</taxon>
        <taxon>Anaerovoracaceae</taxon>
        <taxon>Anoxybacterium</taxon>
    </lineage>
</organism>
<dbReference type="EMBL" id="CP042469">
    <property type="protein sequence ID" value="QOX65849.1"/>
    <property type="molecule type" value="Genomic_DNA"/>
</dbReference>
<keyword evidence="2" id="KW-1185">Reference proteome</keyword>
<dbReference type="Proteomes" id="UP000594014">
    <property type="component" value="Chromosome"/>
</dbReference>
<accession>A0ACD1AHI0</accession>
<name>A0ACD1AHI0_9FIRM</name>
<gene>
    <name evidence="1" type="ORF">FRZ06_05680</name>
</gene>
<reference evidence="1" key="1">
    <citation type="submission" date="2019-08" db="EMBL/GenBank/DDBJ databases">
        <title>Genome sequence of Clostridiales bacterium MT110.</title>
        <authorList>
            <person name="Cao J."/>
        </authorList>
    </citation>
    <scope>NUCLEOTIDE SEQUENCE</scope>
    <source>
        <strain evidence="1">MT110</strain>
    </source>
</reference>
<evidence type="ECO:0000313" key="2">
    <source>
        <dbReference type="Proteomes" id="UP000594014"/>
    </source>
</evidence>
<evidence type="ECO:0000313" key="1">
    <source>
        <dbReference type="EMBL" id="QOX65849.1"/>
    </source>
</evidence>
<proteinExistence type="predicted"/>